<dbReference type="EMBL" id="JOJR01000932">
    <property type="protein sequence ID" value="RCN33366.1"/>
    <property type="molecule type" value="Genomic_DNA"/>
</dbReference>
<evidence type="ECO:0000313" key="3">
    <source>
        <dbReference type="EMBL" id="RCN33366.1"/>
    </source>
</evidence>
<feature type="transmembrane region" description="Helical" evidence="2">
    <location>
        <begin position="53"/>
        <end position="75"/>
    </location>
</feature>
<keyword evidence="4" id="KW-1185">Reference proteome</keyword>
<dbReference type="AlphaFoldDB" id="A0A368FMF1"/>
<comment type="similarity">
    <text evidence="1">Belongs to the nematode receptor-like protein sre family.</text>
</comment>
<gene>
    <name evidence="3" type="ORF">ANCCAN_20804</name>
</gene>
<keyword evidence="2" id="KW-0812">Transmembrane</keyword>
<reference evidence="3 4" key="1">
    <citation type="submission" date="2014-10" db="EMBL/GenBank/DDBJ databases">
        <title>Draft genome of the hookworm Ancylostoma caninum.</title>
        <authorList>
            <person name="Mitreva M."/>
        </authorList>
    </citation>
    <scope>NUCLEOTIDE SEQUENCE [LARGE SCALE GENOMIC DNA]</scope>
    <source>
        <strain evidence="3 4">Baltimore</strain>
    </source>
</reference>
<keyword evidence="2" id="KW-1133">Transmembrane helix</keyword>
<feature type="transmembrane region" description="Helical" evidence="2">
    <location>
        <begin position="151"/>
        <end position="172"/>
    </location>
</feature>
<name>A0A368FMF1_ANCCA</name>
<comment type="caution">
    <text evidence="3">The sequence shown here is derived from an EMBL/GenBank/DDBJ whole genome shotgun (WGS) entry which is preliminary data.</text>
</comment>
<accession>A0A368FMF1</accession>
<protein>
    <submittedName>
        <fullName evidence="3">Uncharacterized protein</fullName>
    </submittedName>
</protein>
<keyword evidence="2" id="KW-0472">Membrane</keyword>
<dbReference type="OrthoDB" id="5877454at2759"/>
<dbReference type="Proteomes" id="UP000252519">
    <property type="component" value="Unassembled WGS sequence"/>
</dbReference>
<dbReference type="PANTHER" id="PTHR23128:SF145">
    <property type="entry name" value="SERPENTINE RECEPTOR, CLASS E (EPSILON)"/>
    <property type="match status" value="1"/>
</dbReference>
<organism evidence="3 4">
    <name type="scientific">Ancylostoma caninum</name>
    <name type="common">Dog hookworm</name>
    <dbReference type="NCBI Taxonomy" id="29170"/>
    <lineage>
        <taxon>Eukaryota</taxon>
        <taxon>Metazoa</taxon>
        <taxon>Ecdysozoa</taxon>
        <taxon>Nematoda</taxon>
        <taxon>Chromadorea</taxon>
        <taxon>Rhabditida</taxon>
        <taxon>Rhabditina</taxon>
        <taxon>Rhabditomorpha</taxon>
        <taxon>Strongyloidea</taxon>
        <taxon>Ancylostomatidae</taxon>
        <taxon>Ancylostomatinae</taxon>
        <taxon>Ancylostoma</taxon>
    </lineage>
</organism>
<dbReference type="PANTHER" id="PTHR23128">
    <property type="entry name" value="SERPENTINE RECEPTOR, CLASS E (EPSILON)-RELATED"/>
    <property type="match status" value="1"/>
</dbReference>
<feature type="transmembrane region" description="Helical" evidence="2">
    <location>
        <begin position="25"/>
        <end position="47"/>
    </location>
</feature>
<dbReference type="GO" id="GO:0007606">
    <property type="term" value="P:sensory perception of chemical stimulus"/>
    <property type="evidence" value="ECO:0007669"/>
    <property type="project" value="InterPro"/>
</dbReference>
<dbReference type="GO" id="GO:0016020">
    <property type="term" value="C:membrane"/>
    <property type="evidence" value="ECO:0007669"/>
    <property type="project" value="InterPro"/>
</dbReference>
<evidence type="ECO:0000256" key="2">
    <source>
        <dbReference type="SAM" id="Phobius"/>
    </source>
</evidence>
<dbReference type="Pfam" id="PF03125">
    <property type="entry name" value="Sre"/>
    <property type="match status" value="1"/>
</dbReference>
<proteinExistence type="inferred from homology"/>
<sequence>MLGEIVVERQFAFYFVADYEENQRLWISTGIVILSRLLTLLFTFTVMTEIYPHTWAIGGGSVSVVVLVVFATLMYRRNYSKLVELRSGVVNARTANTLCVKFQLIENVRVMKVVVVAFCIAGMLMAIGLLILSLAFYVFRKAFRKAQVCFALLDFLIALSAIGCISAFLLLIDECRRILRKTAILQMLFPTIASSVLTPCKKESIDNHRGASKQHFEHLKLAWQ</sequence>
<feature type="transmembrane region" description="Helical" evidence="2">
    <location>
        <begin position="113"/>
        <end position="139"/>
    </location>
</feature>
<evidence type="ECO:0000313" key="4">
    <source>
        <dbReference type="Proteomes" id="UP000252519"/>
    </source>
</evidence>
<dbReference type="InterPro" id="IPR004151">
    <property type="entry name" value="7TM_GPCR_serpentine_rcpt_Sre"/>
</dbReference>
<evidence type="ECO:0000256" key="1">
    <source>
        <dbReference type="ARBA" id="ARBA00006803"/>
    </source>
</evidence>